<dbReference type="SUPFAM" id="SSF46689">
    <property type="entry name" value="Homeodomain-like"/>
    <property type="match status" value="1"/>
</dbReference>
<reference evidence="1 2" key="1">
    <citation type="submission" date="2016-10" db="EMBL/GenBank/DDBJ databases">
        <authorList>
            <person name="Varghese N."/>
            <person name="Submissions S."/>
        </authorList>
    </citation>
    <scope>NUCLEOTIDE SEQUENCE [LARGE SCALE GENOMIC DNA]</scope>
    <source>
        <strain evidence="1 2">NLAE-zl-C196</strain>
    </source>
</reference>
<sequence length="169" mass="19093">MRKKTIDTIPVLTDEIKNILNTFSRSRTMPASLTNRASIALMASEGLTNQEISARLNMHYNSVGGWRSRFLEALPHLREVQESAPDKLSDEIRKIFSDRPRPGCPCVFTQEQIMKIIDLACKAPSDFGYEVSQWSLNLLVKEIRRQGIAQDISAKSVSRFLKGSQIKTP</sequence>
<dbReference type="AlphaFoldDB" id="A0A1I0K237"/>
<dbReference type="RefSeq" id="WP_074664366.1">
    <property type="nucleotide sequence ID" value="NZ_FOIO01000084.1"/>
</dbReference>
<keyword evidence="1" id="KW-0238">DNA-binding</keyword>
<comment type="caution">
    <text evidence="1">The sequence shown here is derived from an EMBL/GenBank/DDBJ whole genome shotgun (WGS) entry which is preliminary data.</text>
</comment>
<dbReference type="Pfam" id="PF13384">
    <property type="entry name" value="HTH_23"/>
    <property type="match status" value="1"/>
</dbReference>
<dbReference type="EMBL" id="FOIO01000084">
    <property type="protein sequence ID" value="SEU17784.1"/>
    <property type="molecule type" value="Genomic_DNA"/>
</dbReference>
<gene>
    <name evidence="1" type="ORF">SAMN05216521_108417</name>
</gene>
<evidence type="ECO:0000313" key="1">
    <source>
        <dbReference type="EMBL" id="SEU17784.1"/>
    </source>
</evidence>
<dbReference type="InterPro" id="IPR009057">
    <property type="entry name" value="Homeodomain-like_sf"/>
</dbReference>
<proteinExistence type="predicted"/>
<name>A0A1I0K237_9FIRM</name>
<keyword evidence="1" id="KW-0371">Homeobox</keyword>
<dbReference type="Pfam" id="PF13565">
    <property type="entry name" value="HTH_32"/>
    <property type="match status" value="1"/>
</dbReference>
<evidence type="ECO:0000313" key="2">
    <source>
        <dbReference type="Proteomes" id="UP000182121"/>
    </source>
</evidence>
<dbReference type="GO" id="GO:0003677">
    <property type="term" value="F:DNA binding"/>
    <property type="evidence" value="ECO:0007669"/>
    <property type="project" value="UniProtKB-KW"/>
</dbReference>
<protein>
    <submittedName>
        <fullName evidence="1">Homeodomain-like domain-containing protein</fullName>
    </submittedName>
</protein>
<dbReference type="Proteomes" id="UP000182121">
    <property type="component" value="Unassembled WGS sequence"/>
</dbReference>
<accession>A0A1I0K237</accession>
<organism evidence="1 2">
    <name type="scientific">Enterocloster clostridioformis</name>
    <dbReference type="NCBI Taxonomy" id="1531"/>
    <lineage>
        <taxon>Bacteria</taxon>
        <taxon>Bacillati</taxon>
        <taxon>Bacillota</taxon>
        <taxon>Clostridia</taxon>
        <taxon>Lachnospirales</taxon>
        <taxon>Lachnospiraceae</taxon>
        <taxon>Enterocloster</taxon>
    </lineage>
</organism>